<dbReference type="PANTHER" id="PTHR40448:SF1">
    <property type="entry name" value="TWO-COMPONENT SENSOR HISTIDINE KINASE"/>
    <property type="match status" value="1"/>
</dbReference>
<evidence type="ECO:0000259" key="5">
    <source>
        <dbReference type="SMART" id="SM00387"/>
    </source>
</evidence>
<proteinExistence type="predicted"/>
<keyword evidence="4" id="KW-1133">Transmembrane helix</keyword>
<dbReference type="Proteomes" id="UP000670947">
    <property type="component" value="Unassembled WGS sequence"/>
</dbReference>
<keyword evidence="4" id="KW-0812">Transmembrane</keyword>
<dbReference type="SUPFAM" id="SSF55890">
    <property type="entry name" value="Sporulation response regulatory protein Spo0B"/>
    <property type="match status" value="1"/>
</dbReference>
<dbReference type="SUPFAM" id="SSF55874">
    <property type="entry name" value="ATPase domain of HSP90 chaperone/DNA topoisomerase II/histidine kinase"/>
    <property type="match status" value="1"/>
</dbReference>
<evidence type="ECO:0000313" key="6">
    <source>
        <dbReference type="EMBL" id="MBO7744834.1"/>
    </source>
</evidence>
<dbReference type="PANTHER" id="PTHR40448">
    <property type="entry name" value="TWO-COMPONENT SENSOR HISTIDINE KINASE"/>
    <property type="match status" value="1"/>
</dbReference>
<dbReference type="SMART" id="SM00387">
    <property type="entry name" value="HATPase_c"/>
    <property type="match status" value="1"/>
</dbReference>
<dbReference type="RefSeq" id="WP_208847756.1">
    <property type="nucleotide sequence ID" value="NZ_JAGGDJ010000005.1"/>
</dbReference>
<keyword evidence="4" id="KW-0472">Membrane</keyword>
<comment type="caution">
    <text evidence="6">The sequence shown here is derived from an EMBL/GenBank/DDBJ whole genome shotgun (WGS) entry which is preliminary data.</text>
</comment>
<dbReference type="Gene3D" id="3.30.565.10">
    <property type="entry name" value="Histidine kinase-like ATPase, C-terminal domain"/>
    <property type="match status" value="1"/>
</dbReference>
<accession>A0ABS3W934</accession>
<dbReference type="InterPro" id="IPR003594">
    <property type="entry name" value="HATPase_dom"/>
</dbReference>
<gene>
    <name evidence="6" type="ORF">I8J29_11540</name>
</gene>
<keyword evidence="7" id="KW-1185">Reference proteome</keyword>
<dbReference type="InterPro" id="IPR032834">
    <property type="entry name" value="NatK-like_C"/>
</dbReference>
<feature type="transmembrane region" description="Helical" evidence="4">
    <location>
        <begin position="342"/>
        <end position="364"/>
    </location>
</feature>
<protein>
    <submittedName>
        <fullName evidence="6">GHKL domain-containing protein</fullName>
    </submittedName>
</protein>
<evidence type="ECO:0000256" key="1">
    <source>
        <dbReference type="ARBA" id="ARBA00022553"/>
    </source>
</evidence>
<dbReference type="EMBL" id="JAGGDJ010000005">
    <property type="protein sequence ID" value="MBO7744834.1"/>
    <property type="molecule type" value="Genomic_DNA"/>
</dbReference>
<keyword evidence="1" id="KW-0597">Phosphoprotein</keyword>
<organism evidence="6 7">
    <name type="scientific">Paenibacillus artemisiicola</name>
    <dbReference type="NCBI Taxonomy" id="1172618"/>
    <lineage>
        <taxon>Bacteria</taxon>
        <taxon>Bacillati</taxon>
        <taxon>Bacillota</taxon>
        <taxon>Bacilli</taxon>
        <taxon>Bacillales</taxon>
        <taxon>Paenibacillaceae</taxon>
        <taxon>Paenibacillus</taxon>
    </lineage>
</organism>
<keyword evidence="3" id="KW-0418">Kinase</keyword>
<sequence>MRRNAWLLVIIMIVALLGANNTVYYFTTKQSLEDGLQHELDSVAKQIGISIETSRSGAELYQAEIGRELRAASIAAQYALDPDVEKVSNDQLAELAKKLDLVDITLLKRTADNIVLYKSSDPKELGYETDGWDPWYKAFNQLFDDKKVTIGWGQTLTNFWTGPFEFSTTSTDQIHKWGYYFDGSTNYMTDPYISYQSRQLGYDAATGVGKLIADTLEANSWLKEIAVINPATFPDGKNRTVTDNGETLDHRTQNPIIEGAYTFKDKRDAANVKTANEKDAKVYQDASVGGERVIKLFIPVDVDTKVASMLDGDGKPIPRYVLSLVADYGTIQDTLDKQFRNIGIIMASASAVSLALLYGVVTAYRKSQDKLARRAQETYLDEINGMFQSIRSQRHDFMNHVQTIRSLAELGKTAELRAYTAELTGEIHQMNDIINIGNPAIAALVRSKMLQAEMLKIDFATEFGGTQQPELGMKSLDMTRLFGNLIDNAFDEVMKYGEGSRVVRVSGSQRDGYFQCEISNTCLHAGELRDKPLFKPGYTSKGEGHSGLGLHIVKSLVDKYKGDIALALDEPDTVTFIIKIPS</sequence>
<dbReference type="Pfam" id="PF14501">
    <property type="entry name" value="HATPase_c_5"/>
    <property type="match status" value="1"/>
</dbReference>
<evidence type="ECO:0000256" key="2">
    <source>
        <dbReference type="ARBA" id="ARBA00022679"/>
    </source>
</evidence>
<dbReference type="Gene3D" id="1.10.287.130">
    <property type="match status" value="1"/>
</dbReference>
<evidence type="ECO:0000313" key="7">
    <source>
        <dbReference type="Proteomes" id="UP000670947"/>
    </source>
</evidence>
<name>A0ABS3W934_9BACL</name>
<evidence type="ECO:0000256" key="4">
    <source>
        <dbReference type="SAM" id="Phobius"/>
    </source>
</evidence>
<evidence type="ECO:0000256" key="3">
    <source>
        <dbReference type="ARBA" id="ARBA00022777"/>
    </source>
</evidence>
<dbReference type="Pfam" id="PF14689">
    <property type="entry name" value="SPOB_a"/>
    <property type="match status" value="1"/>
</dbReference>
<dbReference type="InterPro" id="IPR039506">
    <property type="entry name" value="SPOB_a"/>
</dbReference>
<dbReference type="InterPro" id="IPR036890">
    <property type="entry name" value="HATPase_C_sf"/>
</dbReference>
<dbReference type="InterPro" id="IPR016120">
    <property type="entry name" value="Sig_transdc_His_kin_SpoOB"/>
</dbReference>
<reference evidence="6 7" key="1">
    <citation type="submission" date="2021-03" db="EMBL/GenBank/DDBJ databases">
        <title>Paenibacillus artemisicola MWE-103 whole genome sequence.</title>
        <authorList>
            <person name="Ham Y.J."/>
        </authorList>
    </citation>
    <scope>NUCLEOTIDE SEQUENCE [LARGE SCALE GENOMIC DNA]</scope>
    <source>
        <strain evidence="6 7">MWE-103</strain>
    </source>
</reference>
<keyword evidence="2" id="KW-0808">Transferase</keyword>
<feature type="domain" description="Histidine kinase/HSP90-like ATPase" evidence="5">
    <location>
        <begin position="473"/>
        <end position="582"/>
    </location>
</feature>